<protein>
    <recommendedName>
        <fullName evidence="4">Bacterial Pleckstrin homology domain-containing protein</fullName>
    </recommendedName>
</protein>
<dbReference type="OrthoDB" id="9933374at2"/>
<feature type="transmembrane region" description="Helical" evidence="1">
    <location>
        <begin position="12"/>
        <end position="32"/>
    </location>
</feature>
<evidence type="ECO:0008006" key="4">
    <source>
        <dbReference type="Google" id="ProtNLM"/>
    </source>
</evidence>
<evidence type="ECO:0000313" key="2">
    <source>
        <dbReference type="EMBL" id="KAB2816440.1"/>
    </source>
</evidence>
<keyword evidence="1" id="KW-1133">Transmembrane helix</keyword>
<keyword evidence="3" id="KW-1185">Reference proteome</keyword>
<gene>
    <name evidence="2" type="ORF">F8C82_12220</name>
</gene>
<proteinExistence type="predicted"/>
<keyword evidence="1" id="KW-0472">Membrane</keyword>
<evidence type="ECO:0000313" key="3">
    <source>
        <dbReference type="Proteomes" id="UP000484164"/>
    </source>
</evidence>
<name>A0A6L3ZFD7_9FLAO</name>
<accession>A0A6L3ZFD7</accession>
<dbReference type="EMBL" id="WBVQ01000002">
    <property type="protein sequence ID" value="KAB2816440.1"/>
    <property type="molecule type" value="Genomic_DNA"/>
</dbReference>
<evidence type="ECO:0000256" key="1">
    <source>
        <dbReference type="SAM" id="Phobius"/>
    </source>
</evidence>
<dbReference type="Proteomes" id="UP000484164">
    <property type="component" value="Unassembled WGS sequence"/>
</dbReference>
<keyword evidence="1" id="KW-0812">Transmembrane</keyword>
<comment type="caution">
    <text evidence="2">The sequence shown here is derived from an EMBL/GenBank/DDBJ whole genome shotgun (WGS) entry which is preliminary data.</text>
</comment>
<dbReference type="RefSeq" id="WP_151693867.1">
    <property type="nucleotide sequence ID" value="NZ_BMGX01000001.1"/>
</dbReference>
<reference evidence="2 3" key="1">
    <citation type="submission" date="2019-10" db="EMBL/GenBank/DDBJ databases">
        <title>Genome sequence of Phaeocystidibacter marisrubri JCM30614 (type strain).</title>
        <authorList>
            <person name="Bowman J.P."/>
        </authorList>
    </citation>
    <scope>NUCLEOTIDE SEQUENCE [LARGE SCALE GENOMIC DNA]</scope>
    <source>
        <strain evidence="2 3">JCM 30614</strain>
    </source>
</reference>
<organism evidence="2 3">
    <name type="scientific">Phaeocystidibacter marisrubri</name>
    <dbReference type="NCBI Taxonomy" id="1577780"/>
    <lineage>
        <taxon>Bacteria</taxon>
        <taxon>Pseudomonadati</taxon>
        <taxon>Bacteroidota</taxon>
        <taxon>Flavobacteriia</taxon>
        <taxon>Flavobacteriales</taxon>
        <taxon>Phaeocystidibacteraceae</taxon>
        <taxon>Phaeocystidibacter</taxon>
    </lineage>
</organism>
<sequence>MAVYYAVDKDFSPLYLLAGTAATLVLLDLALYQETVVEVDGTKLKAKVSNFFNLIDEEVEIRLSDIQTRSFEMKGYSALGFAMHPNMEFLIPTYRSQLTIHTIHGKSEVIPIDISEEESYDLLASIPERVPNG</sequence>
<dbReference type="AlphaFoldDB" id="A0A6L3ZFD7"/>